<protein>
    <submittedName>
        <fullName evidence="1">NAC family transcription factor</fullName>
    </submittedName>
</protein>
<reference evidence="1" key="1">
    <citation type="submission" date="2022-01" db="EMBL/GenBank/DDBJ databases">
        <title>Draft genome of Methanogenium marinum DSM 15558.</title>
        <authorList>
            <person name="Chen S.-C."/>
            <person name="You Y.-T."/>
        </authorList>
    </citation>
    <scope>NUCLEOTIDE SEQUENCE</scope>
    <source>
        <strain evidence="1">DSM 15558</strain>
    </source>
</reference>
<dbReference type="RefSeq" id="WP_274924912.1">
    <property type="nucleotide sequence ID" value="NZ_JAKELO010000002.1"/>
</dbReference>
<dbReference type="Proteomes" id="UP001143747">
    <property type="component" value="Unassembled WGS sequence"/>
</dbReference>
<accession>A0A9Q4KTE6</accession>
<keyword evidence="2" id="KW-1185">Reference proteome</keyword>
<gene>
    <name evidence="1" type="ORF">L0665_06605</name>
</gene>
<comment type="caution">
    <text evidence="1">The sequence shown here is derived from an EMBL/GenBank/DDBJ whole genome shotgun (WGS) entry which is preliminary data.</text>
</comment>
<organism evidence="1 2">
    <name type="scientific">Methanogenium marinum</name>
    <dbReference type="NCBI Taxonomy" id="348610"/>
    <lineage>
        <taxon>Archaea</taxon>
        <taxon>Methanobacteriati</taxon>
        <taxon>Methanobacteriota</taxon>
        <taxon>Stenosarchaea group</taxon>
        <taxon>Methanomicrobia</taxon>
        <taxon>Methanomicrobiales</taxon>
        <taxon>Methanomicrobiaceae</taxon>
        <taxon>Methanogenium</taxon>
    </lineage>
</organism>
<dbReference type="AlphaFoldDB" id="A0A9Q4KTE6"/>
<proteinExistence type="predicted"/>
<sequence length="93" mass="10180">MADEEGEYCKVCGGMVPKAGDVQQIMVDGKTVGIKGLDQILRQVAEMDFSGPVQVKEALLTAVKATNYVPTKKVGAYEDALYSEYLRYTELRG</sequence>
<name>A0A9Q4KTE6_9EURY</name>
<evidence type="ECO:0000313" key="2">
    <source>
        <dbReference type="Proteomes" id="UP001143747"/>
    </source>
</evidence>
<dbReference type="EMBL" id="JAKELO010000002">
    <property type="protein sequence ID" value="MDE4908279.1"/>
    <property type="molecule type" value="Genomic_DNA"/>
</dbReference>
<evidence type="ECO:0000313" key="1">
    <source>
        <dbReference type="EMBL" id="MDE4908279.1"/>
    </source>
</evidence>